<feature type="compositionally biased region" description="Basic and acidic residues" evidence="1">
    <location>
        <begin position="243"/>
        <end position="268"/>
    </location>
</feature>
<feature type="compositionally biased region" description="Polar residues" evidence="1">
    <location>
        <begin position="626"/>
        <end position="641"/>
    </location>
</feature>
<dbReference type="AlphaFoldDB" id="A0A4S2LM74"/>
<dbReference type="Proteomes" id="UP000308267">
    <property type="component" value="Unassembled WGS sequence"/>
</dbReference>
<feature type="region of interest" description="Disordered" evidence="1">
    <location>
        <begin position="368"/>
        <end position="398"/>
    </location>
</feature>
<proteinExistence type="predicted"/>
<dbReference type="EMBL" id="SJOL01006610">
    <property type="protein sequence ID" value="TGZ64775.1"/>
    <property type="molecule type" value="Genomic_DNA"/>
</dbReference>
<feature type="domain" description="DUF4590" evidence="2">
    <location>
        <begin position="498"/>
        <end position="593"/>
    </location>
</feature>
<dbReference type="InterPro" id="IPR048257">
    <property type="entry name" value="DUF4590"/>
</dbReference>
<evidence type="ECO:0000313" key="4">
    <source>
        <dbReference type="Proteomes" id="UP000308267"/>
    </source>
</evidence>
<name>A0A4S2LM74_OPIFE</name>
<feature type="compositionally biased region" description="Basic residues" evidence="1">
    <location>
        <begin position="314"/>
        <end position="329"/>
    </location>
</feature>
<evidence type="ECO:0000259" key="2">
    <source>
        <dbReference type="Pfam" id="PF15257"/>
    </source>
</evidence>
<feature type="compositionally biased region" description="Basic and acidic residues" evidence="1">
    <location>
        <begin position="207"/>
        <end position="218"/>
    </location>
</feature>
<reference evidence="3 4" key="1">
    <citation type="journal article" date="2019" name="BMC Genomics">
        <title>New insights from Opisthorchis felineus genome: update on genomics of the epidemiologically important liver flukes.</title>
        <authorList>
            <person name="Ershov N.I."/>
            <person name="Mordvinov V.A."/>
            <person name="Prokhortchouk E.B."/>
            <person name="Pakharukova M.Y."/>
            <person name="Gunbin K.V."/>
            <person name="Ustyantsev K."/>
            <person name="Genaev M.A."/>
            <person name="Blinov A.G."/>
            <person name="Mazur A."/>
            <person name="Boulygina E."/>
            <person name="Tsygankova S."/>
            <person name="Khrameeva E."/>
            <person name="Chekanov N."/>
            <person name="Fan G."/>
            <person name="Xiao A."/>
            <person name="Zhang H."/>
            <person name="Xu X."/>
            <person name="Yang H."/>
            <person name="Solovyev V."/>
            <person name="Lee S.M."/>
            <person name="Liu X."/>
            <person name="Afonnikov D.A."/>
            <person name="Skryabin K.G."/>
        </authorList>
    </citation>
    <scope>NUCLEOTIDE SEQUENCE [LARGE SCALE GENOMIC DNA]</scope>
    <source>
        <strain evidence="3">AK-0245</strain>
        <tissue evidence="3">Whole organism</tissue>
    </source>
</reference>
<feature type="compositionally biased region" description="Basic and acidic residues" evidence="1">
    <location>
        <begin position="597"/>
        <end position="607"/>
    </location>
</feature>
<dbReference type="PANTHER" id="PTHR23034:SF2">
    <property type="entry name" value="GLUTAMATE-RICH PROTEIN 3"/>
    <property type="match status" value="1"/>
</dbReference>
<protein>
    <recommendedName>
        <fullName evidence="2">DUF4590 domain-containing protein</fullName>
    </recommendedName>
</protein>
<evidence type="ECO:0000313" key="3">
    <source>
        <dbReference type="EMBL" id="TGZ64775.1"/>
    </source>
</evidence>
<evidence type="ECO:0000256" key="1">
    <source>
        <dbReference type="SAM" id="MobiDB-lite"/>
    </source>
</evidence>
<feature type="region of interest" description="Disordered" evidence="1">
    <location>
        <begin position="597"/>
        <end position="641"/>
    </location>
</feature>
<gene>
    <name evidence="3" type="ORF">CRM22_006212</name>
</gene>
<sequence>MSYLSEVSPLETYNSLSDRHLVNFFRSARIRRHLIKSGLVTEDGEILPESEYRELHSRENQKRALLELIAQAIVERSLEEERMRQGKIRRTLEEICKLHKVRRMREERQKRAEETILMQLVPRTPRSREKLDPIATSSSDKSSVIKDGTIYVPVSDIDEPDLAVMDRRSQMEVAKLRKMHRKHQLRDRKVGRPPYLYLHEAGAARGRPKDSGRLRTQQEKATLAKSRSDAQMARESTTLDVARSFEGDQPSCHDKEDQGDRTMGEEQSSRSLGICENLKNTQRRTTMEQTEESEQKLELNEENEKSRQKDASYRGRHRKDRTKARKRALFPRSPSTSDKMGLTVPGAVPTTVFSASKPPHGVVIPASSEARNRDQSQNITSHRKLRPVRSQPHSSRTAGDMDVYQIAGQHKPECSFSGEIDDMRKIFSKRSDEKMEDVCSSEGLPPIMDKAELVKTPCVVKFMYLGATRLEEAAIGRTNEPGSRAARGQTGDWAQRTKRLITVNQQPSGTNTITVFKGVLQPGDVFEFTSRRVFGHPFSLSLCIDGTQDARISACCEYRHKCGMRIGGKNGHFVYLSVEGSLPCFKCQAAQSVRLEGEKLKKERKPSDLLAESGDSVEQHRENDKLSSVNEQDSSNPSALSSAMERFGTNITRRIAGSTRWEHFAAGITEELPYEMTNEQPELLEEKLQLGSEESDEEAIQHHCQTQESISHLSMSTERECFRAYSTELDNYREVTTEQEYCENIYEEEAEEDSMPEIEEGSQDVSENHVLDEVDELGGGFESDYEAAHPVEAAQDQFGQETSEEEENDVIVEKVDAFYQHKMAAFRPAPIELQNGVDSALPTDGIYRNTVQLSHYPLYENSSGDMHNITGCDLLITDVAEEATLSSYAALEPVGPHNSSASGDSFTHAFSTTVHSTHPCARLSSVIMGFESEQLRSPTWYPKTDFIDGSVPRCENEQTLYNVHNERCCQGVETSCTSVCTNGTRSVTFTSAMSYAKSPDKRSVGVDHQIQSVEHQFRVIGDDQSPPVTTQMNALYSTHASSQIVRDKFSVLSPPQYSAGVKAQDKTFSQPKMELKEGIDENNNKRPAVPSVQCPTSFIDGAVEKVGASTGTPTAYRSKVVYRSKDLVAAGHHGTEWDTTLPSAKSFEEAIRSTGDIVYLTRKHTI</sequence>
<dbReference type="InterPro" id="IPR027962">
    <property type="entry name" value="ERICH3"/>
</dbReference>
<dbReference type="STRING" id="147828.A0A4S2LM74"/>
<keyword evidence="4" id="KW-1185">Reference proteome</keyword>
<dbReference type="Pfam" id="PF15257">
    <property type="entry name" value="DUF4590"/>
    <property type="match status" value="1"/>
</dbReference>
<feature type="region of interest" description="Disordered" evidence="1">
    <location>
        <begin position="201"/>
        <end position="343"/>
    </location>
</feature>
<accession>A0A4S2LM74</accession>
<comment type="caution">
    <text evidence="3">The sequence shown here is derived from an EMBL/GenBank/DDBJ whole genome shotgun (WGS) entry which is preliminary data.</text>
</comment>
<dbReference type="PANTHER" id="PTHR23034">
    <property type="entry name" value="GLUTAMATE-RICH PROTEIN 3"/>
    <property type="match status" value="1"/>
</dbReference>
<feature type="compositionally biased region" description="Basic and acidic residues" evidence="1">
    <location>
        <begin position="293"/>
        <end position="313"/>
    </location>
</feature>
<organism evidence="3 4">
    <name type="scientific">Opisthorchis felineus</name>
    <dbReference type="NCBI Taxonomy" id="147828"/>
    <lineage>
        <taxon>Eukaryota</taxon>
        <taxon>Metazoa</taxon>
        <taxon>Spiralia</taxon>
        <taxon>Lophotrochozoa</taxon>
        <taxon>Platyhelminthes</taxon>
        <taxon>Trematoda</taxon>
        <taxon>Digenea</taxon>
        <taxon>Opisthorchiida</taxon>
        <taxon>Opisthorchiata</taxon>
        <taxon>Opisthorchiidae</taxon>
        <taxon>Opisthorchis</taxon>
    </lineage>
</organism>
<dbReference type="OrthoDB" id="120976at2759"/>